<dbReference type="Proteomes" id="UP000704176">
    <property type="component" value="Unassembled WGS sequence"/>
</dbReference>
<protein>
    <submittedName>
        <fullName evidence="1">DUF4440 domain-containing protein</fullName>
    </submittedName>
</protein>
<name>A0ABS7VRE6_9HYPH</name>
<dbReference type="InterPro" id="IPR032710">
    <property type="entry name" value="NTF2-like_dom_sf"/>
</dbReference>
<sequence>MTLDERNEDVRAIEAVIARQFASLSWTHDISADWSGFAADFLPDAQLYPAARPVQRQTVEAFIERMKGLQGTTLNSFKEVVLGTDVQVFGNVAVALAVCEMIENDADVHRGVEMVLLVKDEGAWRIASQAWDTESLSKPLPPRLLGLIDERLIGP</sequence>
<comment type="caution">
    <text evidence="1">The sequence shown here is derived from an EMBL/GenBank/DDBJ whole genome shotgun (WGS) entry which is preliminary data.</text>
</comment>
<gene>
    <name evidence="1" type="ORF">K9B37_17810</name>
</gene>
<evidence type="ECO:0000313" key="2">
    <source>
        <dbReference type="Proteomes" id="UP000704176"/>
    </source>
</evidence>
<dbReference type="RefSeq" id="WP_224314876.1">
    <property type="nucleotide sequence ID" value="NZ_JAIRBM010000015.1"/>
</dbReference>
<dbReference type="SUPFAM" id="SSF54427">
    <property type="entry name" value="NTF2-like"/>
    <property type="match status" value="1"/>
</dbReference>
<organism evidence="1 2">
    <name type="scientific">Microvirga puerhi</name>
    <dbReference type="NCBI Taxonomy" id="2876078"/>
    <lineage>
        <taxon>Bacteria</taxon>
        <taxon>Pseudomonadati</taxon>
        <taxon>Pseudomonadota</taxon>
        <taxon>Alphaproteobacteria</taxon>
        <taxon>Hyphomicrobiales</taxon>
        <taxon>Methylobacteriaceae</taxon>
        <taxon>Microvirga</taxon>
    </lineage>
</organism>
<proteinExistence type="predicted"/>
<dbReference type="Gene3D" id="3.10.450.50">
    <property type="match status" value="1"/>
</dbReference>
<keyword evidence="2" id="KW-1185">Reference proteome</keyword>
<evidence type="ECO:0000313" key="1">
    <source>
        <dbReference type="EMBL" id="MBZ6078122.1"/>
    </source>
</evidence>
<reference evidence="1 2" key="1">
    <citation type="submission" date="2021-09" db="EMBL/GenBank/DDBJ databases">
        <title>The complete genome sequence of a new microorganism.</title>
        <authorList>
            <person name="Zi Z."/>
        </authorList>
    </citation>
    <scope>NUCLEOTIDE SEQUENCE [LARGE SCALE GENOMIC DNA]</scope>
    <source>
        <strain evidence="1 2">WGZ8</strain>
    </source>
</reference>
<dbReference type="EMBL" id="JAIRBM010000015">
    <property type="protein sequence ID" value="MBZ6078122.1"/>
    <property type="molecule type" value="Genomic_DNA"/>
</dbReference>
<accession>A0ABS7VRE6</accession>